<dbReference type="Pfam" id="PF00694">
    <property type="entry name" value="Aconitase_C"/>
    <property type="match status" value="1"/>
</dbReference>
<dbReference type="EMBL" id="BARS01036858">
    <property type="protein sequence ID" value="GAG19733.1"/>
    <property type="molecule type" value="Genomic_DNA"/>
</dbReference>
<dbReference type="InterPro" id="IPR050067">
    <property type="entry name" value="IPM_dehydratase_rel_enz"/>
</dbReference>
<feature type="non-terminal residue" evidence="7">
    <location>
        <position position="257"/>
    </location>
</feature>
<dbReference type="GO" id="GO:0170034">
    <property type="term" value="P:L-amino acid biosynthetic process"/>
    <property type="evidence" value="ECO:0007669"/>
    <property type="project" value="UniProtKB-ARBA"/>
</dbReference>
<keyword evidence="4" id="KW-0456">Lyase</keyword>
<dbReference type="GO" id="GO:0170038">
    <property type="term" value="P:proteinogenic amino acid biosynthetic process"/>
    <property type="evidence" value="ECO:0007669"/>
    <property type="project" value="UniProtKB-ARBA"/>
</dbReference>
<reference evidence="7" key="1">
    <citation type="journal article" date="2014" name="Front. Microbiol.">
        <title>High frequency of phylogenetically diverse reductive dehalogenase-homologous genes in deep subseafloor sedimentary metagenomes.</title>
        <authorList>
            <person name="Kawai M."/>
            <person name="Futagami T."/>
            <person name="Toyoda A."/>
            <person name="Takaki Y."/>
            <person name="Nishi S."/>
            <person name="Hori S."/>
            <person name="Arai W."/>
            <person name="Tsubouchi T."/>
            <person name="Morono Y."/>
            <person name="Uchiyama I."/>
            <person name="Ito T."/>
            <person name="Fujiyama A."/>
            <person name="Inagaki F."/>
            <person name="Takami H."/>
        </authorList>
    </citation>
    <scope>NUCLEOTIDE SEQUENCE</scope>
    <source>
        <strain evidence="7">Expedition CK06-06</strain>
    </source>
</reference>
<dbReference type="InterPro" id="IPR015928">
    <property type="entry name" value="Aconitase/3IPM_dehydase_swvl"/>
</dbReference>
<keyword evidence="2" id="KW-0408">Iron</keyword>
<dbReference type="PANTHER" id="PTHR43822">
    <property type="entry name" value="HOMOACONITASE, MITOCHONDRIAL-RELATED"/>
    <property type="match status" value="1"/>
</dbReference>
<dbReference type="InterPro" id="IPR015931">
    <property type="entry name" value="Acnase/IPM_dHydase_lsu_aba_1/3"/>
</dbReference>
<keyword evidence="1" id="KW-0479">Metal-binding</keyword>
<dbReference type="GO" id="GO:0046872">
    <property type="term" value="F:metal ion binding"/>
    <property type="evidence" value="ECO:0007669"/>
    <property type="project" value="UniProtKB-KW"/>
</dbReference>
<dbReference type="GO" id="GO:0016829">
    <property type="term" value="F:lyase activity"/>
    <property type="evidence" value="ECO:0007669"/>
    <property type="project" value="UniProtKB-KW"/>
</dbReference>
<dbReference type="Gene3D" id="3.20.19.10">
    <property type="entry name" value="Aconitase, domain 4"/>
    <property type="match status" value="1"/>
</dbReference>
<feature type="domain" description="Aconitase/3-isopropylmalate dehydratase large subunit alpha/beta/alpha" evidence="5">
    <location>
        <begin position="10"/>
        <end position="133"/>
    </location>
</feature>
<organism evidence="7">
    <name type="scientific">marine sediment metagenome</name>
    <dbReference type="NCBI Taxonomy" id="412755"/>
    <lineage>
        <taxon>unclassified sequences</taxon>
        <taxon>metagenomes</taxon>
        <taxon>ecological metagenomes</taxon>
    </lineage>
</organism>
<dbReference type="Pfam" id="PF00330">
    <property type="entry name" value="Aconitase"/>
    <property type="match status" value="1"/>
</dbReference>
<comment type="caution">
    <text evidence="7">The sequence shown here is derived from an EMBL/GenBank/DDBJ whole genome shotgun (WGS) entry which is preliminary data.</text>
</comment>
<proteinExistence type="predicted"/>
<sequence>HPEDVISVDEVKGKKIDSGFIGSCTNGRLEDMRAAAQVLKGKKLAPGRVLKIVPATDSIWKTCLKEGIIKIFKDAGALIGSAGCAGCAAGQIGQTGKGEIAVSSGNRNFVGKQGKGDLFLASPATVAASLVAGYITTLNDVPDEPASLELPKIEKQMIQKKKESLESPLKVTGRAWVVKQDNVDTDMIFHNRYLSITDIKEMGQYTFDNLKGYENFAKEVKKGDIVVIGKNFGCGSSRQQAVDCFKSLGVSVIIAES</sequence>
<dbReference type="SUPFAM" id="SSF52016">
    <property type="entry name" value="LeuD/IlvD-like"/>
    <property type="match status" value="1"/>
</dbReference>
<evidence type="ECO:0000256" key="2">
    <source>
        <dbReference type="ARBA" id="ARBA00023004"/>
    </source>
</evidence>
<evidence type="ECO:0000256" key="4">
    <source>
        <dbReference type="ARBA" id="ARBA00023239"/>
    </source>
</evidence>
<protein>
    <recommendedName>
        <fullName evidence="8">Aconitase A/isopropylmalate dehydratase small subunit swivel domain-containing protein</fullName>
    </recommendedName>
</protein>
<dbReference type="AlphaFoldDB" id="X0W544"/>
<dbReference type="InterPro" id="IPR036008">
    <property type="entry name" value="Aconitase_4Fe-4S_dom"/>
</dbReference>
<feature type="non-terminal residue" evidence="7">
    <location>
        <position position="1"/>
    </location>
</feature>
<dbReference type="InterPro" id="IPR000573">
    <property type="entry name" value="AconitaseA/IPMdHydase_ssu_swvl"/>
</dbReference>
<dbReference type="PANTHER" id="PTHR43822:SF2">
    <property type="entry name" value="HOMOACONITASE, MITOCHONDRIAL"/>
    <property type="match status" value="1"/>
</dbReference>
<evidence type="ECO:0000256" key="3">
    <source>
        <dbReference type="ARBA" id="ARBA00023014"/>
    </source>
</evidence>
<gene>
    <name evidence="7" type="ORF">S01H1_56594</name>
</gene>
<dbReference type="PROSITE" id="PS00450">
    <property type="entry name" value="ACONITASE_1"/>
    <property type="match status" value="1"/>
</dbReference>
<evidence type="ECO:0000313" key="7">
    <source>
        <dbReference type="EMBL" id="GAG19733.1"/>
    </source>
</evidence>
<dbReference type="Gene3D" id="3.30.499.10">
    <property type="entry name" value="Aconitase, domain 3"/>
    <property type="match status" value="1"/>
</dbReference>
<dbReference type="GO" id="GO:0051536">
    <property type="term" value="F:iron-sulfur cluster binding"/>
    <property type="evidence" value="ECO:0007669"/>
    <property type="project" value="UniProtKB-KW"/>
</dbReference>
<evidence type="ECO:0000259" key="6">
    <source>
        <dbReference type="Pfam" id="PF00694"/>
    </source>
</evidence>
<evidence type="ECO:0000259" key="5">
    <source>
        <dbReference type="Pfam" id="PF00330"/>
    </source>
</evidence>
<keyword evidence="3" id="KW-0411">Iron-sulfur</keyword>
<feature type="domain" description="Aconitase A/isopropylmalate dehydratase small subunit swivel" evidence="6">
    <location>
        <begin position="217"/>
        <end position="257"/>
    </location>
</feature>
<evidence type="ECO:0008006" key="8">
    <source>
        <dbReference type="Google" id="ProtNLM"/>
    </source>
</evidence>
<evidence type="ECO:0000256" key="1">
    <source>
        <dbReference type="ARBA" id="ARBA00022723"/>
    </source>
</evidence>
<dbReference type="InterPro" id="IPR018136">
    <property type="entry name" value="Aconitase_4Fe-4S_BS"/>
</dbReference>
<accession>X0W544</accession>
<dbReference type="InterPro" id="IPR001030">
    <property type="entry name" value="Acoase/IPM_deHydtase_lsu_aba"/>
</dbReference>
<dbReference type="SUPFAM" id="SSF53732">
    <property type="entry name" value="Aconitase iron-sulfur domain"/>
    <property type="match status" value="1"/>
</dbReference>
<name>X0W544_9ZZZZ</name>